<dbReference type="InterPro" id="IPR000298">
    <property type="entry name" value="Cyt_c_oxidase-like_su3"/>
</dbReference>
<dbReference type="InterPro" id="IPR033946">
    <property type="entry name" value="Ubiquinol_oxase_su3_dom"/>
</dbReference>
<keyword evidence="9 18" id="KW-1133">Transmembrane helix</keyword>
<sequence length="209" mass="22981">MTTFDTTTAGLNAHDGHGHHDAGPDRTKLFGFWLYLMTDCLIFAGLFAVFAVMHDQFAGGPTGKDLIEIQDVALETAILLFSSITYGFAMVAAHQNKVSTILLWLVITFLLGAAFIGLEIKEFSHMVSVGAGPDRSAFLSAFFTLVGTHGLHVSVGLLWMVLLMVQLVGKKELTGVQLTRLSCLSMFWHFLDVVWICVFTFVYLMSVVL</sequence>
<evidence type="ECO:0000256" key="12">
    <source>
        <dbReference type="ARBA" id="ARBA00025694"/>
    </source>
</evidence>
<dbReference type="NCBIfam" id="TIGR02842">
    <property type="entry name" value="CyoC"/>
    <property type="match status" value="1"/>
</dbReference>
<dbReference type="FunFam" id="1.20.120.80:FF:000001">
    <property type="entry name" value="Cytochrome (Ubi)quinol oxidase subunit III"/>
    <property type="match status" value="1"/>
</dbReference>
<evidence type="ECO:0000313" key="20">
    <source>
        <dbReference type="EMBL" id="QNT78541.1"/>
    </source>
</evidence>
<evidence type="ECO:0000256" key="13">
    <source>
        <dbReference type="ARBA" id="ARBA00030072"/>
    </source>
</evidence>
<gene>
    <name evidence="20" type="primary">cyoC</name>
    <name evidence="20" type="ORF">JGUZn3_13150</name>
</gene>
<evidence type="ECO:0000256" key="10">
    <source>
        <dbReference type="ARBA" id="ARBA00023002"/>
    </source>
</evidence>
<evidence type="ECO:0000256" key="8">
    <source>
        <dbReference type="ARBA" id="ARBA00022982"/>
    </source>
</evidence>
<proteinExistence type="inferred from homology"/>
<dbReference type="GO" id="GO:0005886">
    <property type="term" value="C:plasma membrane"/>
    <property type="evidence" value="ECO:0007669"/>
    <property type="project" value="UniProtKB-SubCell"/>
</dbReference>
<accession>A0A7H1NRY1</accession>
<evidence type="ECO:0000256" key="9">
    <source>
        <dbReference type="ARBA" id="ARBA00022989"/>
    </source>
</evidence>
<keyword evidence="11 18" id="KW-0472">Membrane</keyword>
<feature type="transmembrane region" description="Helical" evidence="18">
    <location>
        <begin position="100"/>
        <end position="118"/>
    </location>
</feature>
<dbReference type="GO" id="GO:0009486">
    <property type="term" value="F:cytochrome bo3 ubiquinol oxidase activity"/>
    <property type="evidence" value="ECO:0007669"/>
    <property type="project" value="InterPro"/>
</dbReference>
<evidence type="ECO:0000256" key="16">
    <source>
        <dbReference type="ARBA" id="ARBA00032717"/>
    </source>
</evidence>
<dbReference type="InterPro" id="IPR024791">
    <property type="entry name" value="Cyt_c/ubiquinol_Oxase_su3"/>
</dbReference>
<dbReference type="Proteomes" id="UP000516349">
    <property type="component" value="Chromosome"/>
</dbReference>
<dbReference type="KEGG" id="ebla:JGUZn3_13150"/>
<dbReference type="Pfam" id="PF00510">
    <property type="entry name" value="COX3"/>
    <property type="match status" value="1"/>
</dbReference>
<dbReference type="GO" id="GO:0004129">
    <property type="term" value="F:cytochrome-c oxidase activity"/>
    <property type="evidence" value="ECO:0007669"/>
    <property type="project" value="InterPro"/>
</dbReference>
<evidence type="ECO:0000256" key="14">
    <source>
        <dbReference type="ARBA" id="ARBA00031884"/>
    </source>
</evidence>
<dbReference type="CDD" id="cd02863">
    <property type="entry name" value="Ubiquinol_oxidase_III"/>
    <property type="match status" value="1"/>
</dbReference>
<dbReference type="PANTHER" id="PTHR11403:SF2">
    <property type="entry name" value="CYTOCHROME BO(3) UBIQUINOL OXIDASE SUBUNIT 3"/>
    <property type="match status" value="1"/>
</dbReference>
<dbReference type="SUPFAM" id="SSF81452">
    <property type="entry name" value="Cytochrome c oxidase subunit III-like"/>
    <property type="match status" value="1"/>
</dbReference>
<evidence type="ECO:0000256" key="18">
    <source>
        <dbReference type="SAM" id="Phobius"/>
    </source>
</evidence>
<dbReference type="PROSITE" id="PS50253">
    <property type="entry name" value="COX3"/>
    <property type="match status" value="1"/>
</dbReference>
<evidence type="ECO:0000256" key="11">
    <source>
        <dbReference type="ARBA" id="ARBA00023136"/>
    </source>
</evidence>
<feature type="transmembrane region" description="Helical" evidence="18">
    <location>
        <begin position="138"/>
        <end position="165"/>
    </location>
</feature>
<evidence type="ECO:0000313" key="21">
    <source>
        <dbReference type="Proteomes" id="UP000516349"/>
    </source>
</evidence>
<dbReference type="GO" id="GO:0019646">
    <property type="term" value="P:aerobic electron transport chain"/>
    <property type="evidence" value="ECO:0007669"/>
    <property type="project" value="InterPro"/>
</dbReference>
<name>A0A7H1NRY1_9PROT</name>
<keyword evidence="21" id="KW-1185">Reference proteome</keyword>
<evidence type="ECO:0000256" key="5">
    <source>
        <dbReference type="ARBA" id="ARBA00022448"/>
    </source>
</evidence>
<feature type="transmembrane region" description="Helical" evidence="18">
    <location>
        <begin position="72"/>
        <end position="93"/>
    </location>
</feature>
<evidence type="ECO:0000256" key="3">
    <source>
        <dbReference type="ARBA" id="ARBA00011700"/>
    </source>
</evidence>
<feature type="transmembrane region" description="Helical" evidence="18">
    <location>
        <begin position="32"/>
        <end position="52"/>
    </location>
</feature>
<dbReference type="EMBL" id="CP060244">
    <property type="protein sequence ID" value="QNT78541.1"/>
    <property type="molecule type" value="Genomic_DNA"/>
</dbReference>
<keyword evidence="6" id="KW-1003">Cell membrane</keyword>
<evidence type="ECO:0000256" key="17">
    <source>
        <dbReference type="RuleBase" id="RU003376"/>
    </source>
</evidence>
<keyword evidence="5" id="KW-0813">Transport</keyword>
<keyword evidence="8" id="KW-0249">Electron transport</keyword>
<dbReference type="Gene3D" id="1.20.120.80">
    <property type="entry name" value="Cytochrome c oxidase, subunit III, four-helix bundle"/>
    <property type="match status" value="1"/>
</dbReference>
<evidence type="ECO:0000256" key="6">
    <source>
        <dbReference type="ARBA" id="ARBA00022475"/>
    </source>
</evidence>
<feature type="transmembrane region" description="Helical" evidence="18">
    <location>
        <begin position="186"/>
        <end position="206"/>
    </location>
</feature>
<comment type="subunit">
    <text evidence="3">Heterooctamer of two A chains, two B chains, two C chains and two D chains.</text>
</comment>
<evidence type="ECO:0000256" key="7">
    <source>
        <dbReference type="ARBA" id="ARBA00022692"/>
    </source>
</evidence>
<evidence type="ECO:0000256" key="1">
    <source>
        <dbReference type="ARBA" id="ARBA00004651"/>
    </source>
</evidence>
<comment type="subcellular location">
    <subcellularLocation>
        <location evidence="1 17">Cell membrane</location>
        <topology evidence="1 17">Multi-pass membrane protein</topology>
    </subcellularLocation>
</comment>
<dbReference type="PANTHER" id="PTHR11403">
    <property type="entry name" value="CYTOCHROME C OXIDASE SUBUNIT III"/>
    <property type="match status" value="1"/>
</dbReference>
<organism evidence="20 21">
    <name type="scientific">Entomobacter blattae</name>
    <dbReference type="NCBI Taxonomy" id="2762277"/>
    <lineage>
        <taxon>Bacteria</taxon>
        <taxon>Pseudomonadati</taxon>
        <taxon>Pseudomonadota</taxon>
        <taxon>Alphaproteobacteria</taxon>
        <taxon>Acetobacterales</taxon>
        <taxon>Acetobacteraceae</taxon>
        <taxon>Entomobacter</taxon>
    </lineage>
</organism>
<dbReference type="RefSeq" id="WP_203412796.1">
    <property type="nucleotide sequence ID" value="NZ_CP060244.1"/>
</dbReference>
<dbReference type="AlphaFoldDB" id="A0A7H1NRY1"/>
<dbReference type="InterPro" id="IPR035973">
    <property type="entry name" value="Cyt_c_oxidase_su3-like_sf"/>
</dbReference>
<reference evidence="20 21" key="1">
    <citation type="submission" date="2020-08" db="EMBL/GenBank/DDBJ databases">
        <title>Complete genome sequence of Entomobacter blattae G55GP.</title>
        <authorList>
            <person name="Poehlein A."/>
            <person name="Guzman J."/>
            <person name="Daniel R."/>
            <person name="Vilcinskas A."/>
        </authorList>
    </citation>
    <scope>NUCLEOTIDE SEQUENCE [LARGE SCALE GENOMIC DNA]</scope>
    <source>
        <strain evidence="20 21">G55GP</strain>
    </source>
</reference>
<keyword evidence="7 17" id="KW-0812">Transmembrane</keyword>
<protein>
    <recommendedName>
        <fullName evidence="4">Cytochrome bo(3) ubiquinol oxidase subunit 3</fullName>
    </recommendedName>
    <alternativeName>
        <fullName evidence="15">Cytochrome o ubiquinol oxidase subunit 3</fullName>
    </alternativeName>
    <alternativeName>
        <fullName evidence="13">Oxidase bo(3) subunit 3</fullName>
    </alternativeName>
    <alternativeName>
        <fullName evidence="16">Ubiquinol oxidase polypeptide III</fullName>
    </alternativeName>
    <alternativeName>
        <fullName evidence="14">Ubiquinol oxidase subunit 3</fullName>
    </alternativeName>
</protein>
<comment type="similarity">
    <text evidence="2 17">Belongs to the cytochrome c oxidase subunit 3 family.</text>
</comment>
<evidence type="ECO:0000256" key="15">
    <source>
        <dbReference type="ARBA" id="ARBA00032189"/>
    </source>
</evidence>
<dbReference type="InterPro" id="IPR014206">
    <property type="entry name" value="Cyt_c_ubiqinol_oxidase_su3"/>
</dbReference>
<feature type="domain" description="Heme-copper oxidase subunit III family profile" evidence="19">
    <location>
        <begin position="1"/>
        <end position="207"/>
    </location>
</feature>
<dbReference type="InterPro" id="IPR013833">
    <property type="entry name" value="Cyt_c_oxidase_su3_a-hlx"/>
</dbReference>
<comment type="function">
    <text evidence="12">Cytochrome bo(3) ubiquinol terminal oxidase is the component of the aerobic respiratory chain of E.coli that predominates when cells are grown at high aeration. Has proton pump activity across the membrane in addition to electron transfer, pumping 2 protons/electron.</text>
</comment>
<evidence type="ECO:0000259" key="19">
    <source>
        <dbReference type="PROSITE" id="PS50253"/>
    </source>
</evidence>
<evidence type="ECO:0000256" key="4">
    <source>
        <dbReference type="ARBA" id="ARBA00014687"/>
    </source>
</evidence>
<keyword evidence="10" id="KW-0560">Oxidoreductase</keyword>
<evidence type="ECO:0000256" key="2">
    <source>
        <dbReference type="ARBA" id="ARBA00010581"/>
    </source>
</evidence>